<keyword evidence="2" id="KW-1185">Reference proteome</keyword>
<reference evidence="1 2" key="1">
    <citation type="journal article" date="2019" name="Int. J. Syst. Evol. Microbiol.">
        <title>The Global Catalogue of Microorganisms (GCM) 10K type strain sequencing project: providing services to taxonomists for standard genome sequencing and annotation.</title>
        <authorList>
            <consortium name="The Broad Institute Genomics Platform"/>
            <consortium name="The Broad Institute Genome Sequencing Center for Infectious Disease"/>
            <person name="Wu L."/>
            <person name="Ma J."/>
        </authorList>
    </citation>
    <scope>NUCLEOTIDE SEQUENCE [LARGE SCALE GENOMIC DNA]</scope>
    <source>
        <strain evidence="1 2">JCM 14901</strain>
    </source>
</reference>
<protein>
    <submittedName>
        <fullName evidence="1">Uncharacterized protein</fullName>
    </submittedName>
</protein>
<evidence type="ECO:0000313" key="2">
    <source>
        <dbReference type="Proteomes" id="UP001499933"/>
    </source>
</evidence>
<evidence type="ECO:0000313" key="1">
    <source>
        <dbReference type="EMBL" id="GAA1970380.1"/>
    </source>
</evidence>
<organism evidence="1 2">
    <name type="scientific">Microbacterium deminutum</name>
    <dbReference type="NCBI Taxonomy" id="344164"/>
    <lineage>
        <taxon>Bacteria</taxon>
        <taxon>Bacillati</taxon>
        <taxon>Actinomycetota</taxon>
        <taxon>Actinomycetes</taxon>
        <taxon>Micrococcales</taxon>
        <taxon>Microbacteriaceae</taxon>
        <taxon>Microbacterium</taxon>
    </lineage>
</organism>
<dbReference type="EMBL" id="BAAAOG010000013">
    <property type="protein sequence ID" value="GAA1970380.1"/>
    <property type="molecule type" value="Genomic_DNA"/>
</dbReference>
<proteinExistence type="predicted"/>
<name>A0ABN2RJS2_9MICO</name>
<comment type="caution">
    <text evidence="1">The sequence shown here is derived from an EMBL/GenBank/DDBJ whole genome shotgun (WGS) entry which is preliminary data.</text>
</comment>
<sequence length="52" mass="5515">MKIAEGCTATLYVHSPRIEAHMLAIDGFLPGRLGHAAWAALLAEAIAHYNAA</sequence>
<accession>A0ABN2RJS2</accession>
<dbReference type="Proteomes" id="UP001499933">
    <property type="component" value="Unassembled WGS sequence"/>
</dbReference>
<gene>
    <name evidence="1" type="ORF">GCM10009776_36780</name>
</gene>